<dbReference type="InterPro" id="IPR011990">
    <property type="entry name" value="TPR-like_helical_dom_sf"/>
</dbReference>
<dbReference type="OrthoDB" id="10050400at2759"/>
<dbReference type="HOGENOM" id="CLU_039436_0_0_1"/>
<keyword evidence="1" id="KW-0175">Coiled coil</keyword>
<name>Q6BLD3_DEBHA</name>
<feature type="coiled-coil region" evidence="1">
    <location>
        <begin position="446"/>
        <end position="496"/>
    </location>
</feature>
<organism evidence="3 4">
    <name type="scientific">Debaryomyces hansenii (strain ATCC 36239 / CBS 767 / BCRC 21394 / JCM 1990 / NBRC 0083 / IGC 2968)</name>
    <name type="common">Yeast</name>
    <name type="synonym">Torulaspora hansenii</name>
    <dbReference type="NCBI Taxonomy" id="284592"/>
    <lineage>
        <taxon>Eukaryota</taxon>
        <taxon>Fungi</taxon>
        <taxon>Dikarya</taxon>
        <taxon>Ascomycota</taxon>
        <taxon>Saccharomycotina</taxon>
        <taxon>Pichiomycetes</taxon>
        <taxon>Debaryomycetaceae</taxon>
        <taxon>Debaryomyces</taxon>
    </lineage>
</organism>
<dbReference type="Proteomes" id="UP000000599">
    <property type="component" value="Chromosome F"/>
</dbReference>
<dbReference type="InterPro" id="IPR040201">
    <property type="entry name" value="Mrg3-like"/>
</dbReference>
<evidence type="ECO:0000256" key="1">
    <source>
        <dbReference type="SAM" id="Coils"/>
    </source>
</evidence>
<dbReference type="InParanoid" id="Q6BLD3"/>
<dbReference type="AlphaFoldDB" id="Q6BLD3"/>
<dbReference type="FunCoup" id="Q6BLD3">
    <property type="interactions" value="31"/>
</dbReference>
<dbReference type="PANTHER" id="PTHR28142:SF1">
    <property type="entry name" value="MITOCHONDRIAL INNER MEMBRANE I-AAA PROTEASE SUPERCOMPLEX SUBUNIT MGR3-RELATED"/>
    <property type="match status" value="1"/>
</dbReference>
<dbReference type="CDD" id="cd24145">
    <property type="entry name" value="Mgr3-like"/>
    <property type="match status" value="1"/>
</dbReference>
<keyword evidence="2" id="KW-1133">Transmembrane helix</keyword>
<dbReference type="KEGG" id="dha:DEHA2F14432g"/>
<protein>
    <submittedName>
        <fullName evidence="3">DEHA2F14432p</fullName>
    </submittedName>
</protein>
<dbReference type="GO" id="GO:0051787">
    <property type="term" value="F:misfolded protein binding"/>
    <property type="evidence" value="ECO:0007669"/>
    <property type="project" value="TreeGrafter"/>
</dbReference>
<dbReference type="STRING" id="284592.Q6BLD3"/>
<dbReference type="GeneID" id="2903652"/>
<keyword evidence="4" id="KW-1185">Reference proteome</keyword>
<proteinExistence type="predicted"/>
<dbReference type="SUPFAM" id="SSF48452">
    <property type="entry name" value="TPR-like"/>
    <property type="match status" value="1"/>
</dbReference>
<evidence type="ECO:0000313" key="4">
    <source>
        <dbReference type="Proteomes" id="UP000000599"/>
    </source>
</evidence>
<dbReference type="OMA" id="CKMTTVE"/>
<sequence>MKNIGTSRFCFCHYKTNMNRVNGRLLRTRIPRGFRRYSQYNYQYQQYQQYQPPRTSWTKRILYTGIGLAGFGSYVYYFWWPKHTFPSSVAKILRKGLWAESDKGENDYQLALKYYLEAINHCHEIEVDPLSDEYTGIQLKVGEMFERLDMLEDAAFVYNEIATLYLKVLTATPNSEDGKRVRSRDHRAHLIQKDLRLAIKLVELNKANAQLSKAILMTHLLIAQDEVHKKLGPNGNISRLTPNTSGSDYKATIDSTSIEISNDGITTTINKNPSAWEPFVDEFFNAMDLLTAICISTGDLAMASKVKISMTEWMLLADVEPHKVLLSQCNLASLLYLQAEEYESKEVAYRRKFFEDSGLNFDDYRNSSQETLKDSDVLERLDKEIEEQQRNEYSSVIQNKEKCIELSIKSYESVLEFAKNLPQEIISNNNTINETVALATYGLGVVNLHLAQYEKAERLLREARVRSKTCGYDDLILEIERELSKLFKEKKSLEKGKRANKGDIEMDIHMKK</sequence>
<evidence type="ECO:0000256" key="2">
    <source>
        <dbReference type="SAM" id="Phobius"/>
    </source>
</evidence>
<feature type="transmembrane region" description="Helical" evidence="2">
    <location>
        <begin position="61"/>
        <end position="80"/>
    </location>
</feature>
<keyword evidence="2" id="KW-0812">Transmembrane</keyword>
<gene>
    <name evidence="3" type="ordered locus">DEHA2F14432g</name>
</gene>
<dbReference type="EMBL" id="CR382138">
    <property type="protein sequence ID" value="CAG89352.2"/>
    <property type="molecule type" value="Genomic_DNA"/>
</dbReference>
<keyword evidence="2" id="KW-0472">Membrane</keyword>
<dbReference type="eggNOG" id="ENOG502QU02">
    <property type="taxonomic scope" value="Eukaryota"/>
</dbReference>
<dbReference type="VEuPathDB" id="FungiDB:DEHA2F14432g"/>
<dbReference type="GO" id="GO:0006515">
    <property type="term" value="P:protein quality control for misfolded or incompletely synthesized proteins"/>
    <property type="evidence" value="ECO:0007669"/>
    <property type="project" value="TreeGrafter"/>
</dbReference>
<dbReference type="PANTHER" id="PTHR28142">
    <property type="entry name" value="MITOCHONDRIAL INNER MEMBRANE I-AAA PROTEASE SUPERCOMPLEX SUBUNIT MGR3-RELATED"/>
    <property type="match status" value="1"/>
</dbReference>
<dbReference type="GO" id="GO:0031942">
    <property type="term" value="C:i-AAA complex"/>
    <property type="evidence" value="ECO:0007669"/>
    <property type="project" value="TreeGrafter"/>
</dbReference>
<evidence type="ECO:0000313" key="3">
    <source>
        <dbReference type="EMBL" id="CAG89352.2"/>
    </source>
</evidence>
<reference evidence="3 4" key="1">
    <citation type="journal article" date="2004" name="Nature">
        <title>Genome evolution in yeasts.</title>
        <authorList>
            <consortium name="Genolevures"/>
            <person name="Dujon B."/>
            <person name="Sherman D."/>
            <person name="Fischer G."/>
            <person name="Durrens P."/>
            <person name="Casaregola S."/>
            <person name="Lafontaine I."/>
            <person name="de Montigny J."/>
            <person name="Marck C."/>
            <person name="Neuveglise C."/>
            <person name="Talla E."/>
            <person name="Goffard N."/>
            <person name="Frangeul L."/>
            <person name="Aigle M."/>
            <person name="Anthouard V."/>
            <person name="Babour A."/>
            <person name="Barbe V."/>
            <person name="Barnay S."/>
            <person name="Blanchin S."/>
            <person name="Beckerich J.M."/>
            <person name="Beyne E."/>
            <person name="Bleykasten C."/>
            <person name="Boisrame A."/>
            <person name="Boyer J."/>
            <person name="Cattolico L."/>
            <person name="Confanioleri F."/>
            <person name="de Daruvar A."/>
            <person name="Despons L."/>
            <person name="Fabre E."/>
            <person name="Fairhead C."/>
            <person name="Ferry-Dumazet H."/>
            <person name="Groppi A."/>
            <person name="Hantraye F."/>
            <person name="Hennequin C."/>
            <person name="Jauniaux N."/>
            <person name="Joyet P."/>
            <person name="Kachouri R."/>
            <person name="Kerrest A."/>
            <person name="Koszul R."/>
            <person name="Lemaire M."/>
            <person name="Lesur I."/>
            <person name="Ma L."/>
            <person name="Muller H."/>
            <person name="Nicaud J.M."/>
            <person name="Nikolski M."/>
            <person name="Oztas S."/>
            <person name="Ozier-Kalogeropoulos O."/>
            <person name="Pellenz S."/>
            <person name="Potier S."/>
            <person name="Richard G.F."/>
            <person name="Straub M.L."/>
            <person name="Suleau A."/>
            <person name="Swennene D."/>
            <person name="Tekaia F."/>
            <person name="Wesolowski-Louvel M."/>
            <person name="Westhof E."/>
            <person name="Wirth B."/>
            <person name="Zeniou-Meyer M."/>
            <person name="Zivanovic I."/>
            <person name="Bolotin-Fukuhara M."/>
            <person name="Thierry A."/>
            <person name="Bouchier C."/>
            <person name="Caudron B."/>
            <person name="Scarpelli C."/>
            <person name="Gaillardin C."/>
            <person name="Weissenbach J."/>
            <person name="Wincker P."/>
            <person name="Souciet J.L."/>
        </authorList>
    </citation>
    <scope>NUCLEOTIDE SEQUENCE [LARGE SCALE GENOMIC DNA]</scope>
    <source>
        <strain evidence="4">ATCC 36239 / CBS 767 / BCRC 21394 / JCM 1990 / NBRC 0083 / IGC 2968</strain>
    </source>
</reference>
<accession>Q6BLD3</accession>
<dbReference type="RefSeq" id="XP_460988.2">
    <property type="nucleotide sequence ID" value="XM_460988.2"/>
</dbReference>